<evidence type="ECO:0000313" key="1">
    <source>
        <dbReference type="EMBL" id="KAJ8303931.1"/>
    </source>
</evidence>
<dbReference type="EMBL" id="JARBDR010000903">
    <property type="protein sequence ID" value="KAJ8303931.1"/>
    <property type="molecule type" value="Genomic_DNA"/>
</dbReference>
<reference evidence="1 2" key="1">
    <citation type="submission" date="2022-12" db="EMBL/GenBank/DDBJ databases">
        <title>Chromosome-level genome of Tegillarca granosa.</title>
        <authorList>
            <person name="Kim J."/>
        </authorList>
    </citation>
    <scope>NUCLEOTIDE SEQUENCE [LARGE SCALE GENOMIC DNA]</scope>
    <source>
        <strain evidence="1">Teg-2019</strain>
        <tissue evidence="1">Adductor muscle</tissue>
    </source>
</reference>
<protein>
    <submittedName>
        <fullName evidence="1">Uncharacterized protein</fullName>
    </submittedName>
</protein>
<evidence type="ECO:0000313" key="2">
    <source>
        <dbReference type="Proteomes" id="UP001217089"/>
    </source>
</evidence>
<gene>
    <name evidence="1" type="ORF">KUTeg_017514</name>
</gene>
<organism evidence="1 2">
    <name type="scientific">Tegillarca granosa</name>
    <name type="common">Malaysian cockle</name>
    <name type="synonym">Anadara granosa</name>
    <dbReference type="NCBI Taxonomy" id="220873"/>
    <lineage>
        <taxon>Eukaryota</taxon>
        <taxon>Metazoa</taxon>
        <taxon>Spiralia</taxon>
        <taxon>Lophotrochozoa</taxon>
        <taxon>Mollusca</taxon>
        <taxon>Bivalvia</taxon>
        <taxon>Autobranchia</taxon>
        <taxon>Pteriomorphia</taxon>
        <taxon>Arcoida</taxon>
        <taxon>Arcoidea</taxon>
        <taxon>Arcidae</taxon>
        <taxon>Tegillarca</taxon>
    </lineage>
</organism>
<comment type="caution">
    <text evidence="1">The sequence shown here is derived from an EMBL/GenBank/DDBJ whole genome shotgun (WGS) entry which is preliminary data.</text>
</comment>
<accession>A0ABQ9EHN3</accession>
<keyword evidence="2" id="KW-1185">Reference proteome</keyword>
<sequence length="66" mass="8075">MLTEVIQQIDQLMEQRLHEFATSFVIVCQVFGVVKHNHRSHPENYYEKLYNYTRNEMIHSIIYIYI</sequence>
<dbReference type="Proteomes" id="UP001217089">
    <property type="component" value="Unassembled WGS sequence"/>
</dbReference>
<name>A0ABQ9EHN3_TEGGR</name>
<proteinExistence type="predicted"/>